<accession>A0A2G9ZF64</accession>
<dbReference type="Gene3D" id="3.40.50.720">
    <property type="entry name" value="NAD(P)-binding Rossmann-like Domain"/>
    <property type="match status" value="1"/>
</dbReference>
<evidence type="ECO:0000256" key="3">
    <source>
        <dbReference type="ARBA" id="ARBA00022840"/>
    </source>
</evidence>
<dbReference type="PANTHER" id="PTHR43334:SF1">
    <property type="entry name" value="3-HYDROXYPROPIONATE--COA LIGASE [ADP-FORMING]"/>
    <property type="match status" value="1"/>
</dbReference>
<dbReference type="SUPFAM" id="SSF51735">
    <property type="entry name" value="NAD(P)-binding Rossmann-fold domains"/>
    <property type="match status" value="1"/>
</dbReference>
<feature type="domain" description="CoA-binding" evidence="4">
    <location>
        <begin position="5"/>
        <end position="98"/>
    </location>
</feature>
<dbReference type="InterPro" id="IPR051538">
    <property type="entry name" value="Acyl-CoA_Synth/Transferase"/>
</dbReference>
<dbReference type="GO" id="GO:0005524">
    <property type="term" value="F:ATP binding"/>
    <property type="evidence" value="ECO:0007669"/>
    <property type="project" value="UniProtKB-KW"/>
</dbReference>
<sequence>MLKAFIKPKTIAIVGATNRSGSVGLALVQNLLKNKAQLFFVNPTKKILFKKKCFASLVDIKEGIDLVIIAVPSKVVPQITKECVLKQVKAVIIISANFAEIGQEGKLLEGIVAKTLKEAKIPFLGPNCFGILRSQNNLNATFSTLAPKKGGVAFLSQSGALINVFIEKSLNTLSGFSLMVSLGNMANLNFADWFDYLKDDEETKAVALYLEGLKEKAGKNFIEKAKALSSSKPILVLKAGKTNKGKQASQSHSASLSGEGKIYSAAFKKAGIFEVETLEELFEISSAFALLPFKETSVKAKANMAVLTNGGGFGVIASDYLSSYGVNNFSLKDLIGTATKENYQVEIEKTLQEKQVGTLLILVSSQMMTDPLAIAKIILEKQKAFPEKIIISCFLGESQVKTAWTFLKVNKQIIFNNLKLACLFLKFLNGKIS</sequence>
<evidence type="ECO:0000256" key="2">
    <source>
        <dbReference type="ARBA" id="ARBA00022741"/>
    </source>
</evidence>
<dbReference type="InterPro" id="IPR032875">
    <property type="entry name" value="Succ_CoA_lig_flav_dom"/>
</dbReference>
<dbReference type="InterPro" id="IPR003781">
    <property type="entry name" value="CoA-bd"/>
</dbReference>
<dbReference type="InterPro" id="IPR016102">
    <property type="entry name" value="Succinyl-CoA_synth-like"/>
</dbReference>
<dbReference type="AlphaFoldDB" id="A0A2G9ZF64"/>
<protein>
    <recommendedName>
        <fullName evidence="4">CoA-binding domain-containing protein</fullName>
    </recommendedName>
</protein>
<reference evidence="5 6" key="1">
    <citation type="submission" date="2017-09" db="EMBL/GenBank/DDBJ databases">
        <title>Depth-based differentiation of microbial function through sediment-hosted aquifers and enrichment of novel symbionts in the deep terrestrial subsurface.</title>
        <authorList>
            <person name="Probst A.J."/>
            <person name="Ladd B."/>
            <person name="Jarett J.K."/>
            <person name="Geller-Mcgrath D.E."/>
            <person name="Sieber C.M."/>
            <person name="Emerson J.B."/>
            <person name="Anantharaman K."/>
            <person name="Thomas B.C."/>
            <person name="Malmstrom R."/>
            <person name="Stieglmeier M."/>
            <person name="Klingl A."/>
            <person name="Woyke T."/>
            <person name="Ryan C.M."/>
            <person name="Banfield J.F."/>
        </authorList>
    </citation>
    <scope>NUCLEOTIDE SEQUENCE [LARGE SCALE GENOMIC DNA]</scope>
    <source>
        <strain evidence="5">CG23_combo_of_CG06-09_8_20_14_all_37_87_8</strain>
    </source>
</reference>
<dbReference type="EMBL" id="PCSB01000031">
    <property type="protein sequence ID" value="PIP31803.1"/>
    <property type="molecule type" value="Genomic_DNA"/>
</dbReference>
<keyword evidence="3" id="KW-0067">ATP-binding</keyword>
<evidence type="ECO:0000259" key="4">
    <source>
        <dbReference type="SMART" id="SM00881"/>
    </source>
</evidence>
<keyword evidence="1" id="KW-0436">Ligase</keyword>
<evidence type="ECO:0000313" key="5">
    <source>
        <dbReference type="EMBL" id="PIP31803.1"/>
    </source>
</evidence>
<evidence type="ECO:0000313" key="6">
    <source>
        <dbReference type="Proteomes" id="UP000230447"/>
    </source>
</evidence>
<dbReference type="InterPro" id="IPR036291">
    <property type="entry name" value="NAD(P)-bd_dom_sf"/>
</dbReference>
<organism evidence="5 6">
    <name type="scientific">bacterium (Candidatus Gribaldobacteria) CG23_combo_of_CG06-09_8_20_14_all_37_87_8</name>
    <dbReference type="NCBI Taxonomy" id="2014278"/>
    <lineage>
        <taxon>Bacteria</taxon>
        <taxon>Candidatus Gribaldobacteria</taxon>
    </lineage>
</organism>
<gene>
    <name evidence="5" type="ORF">COX24_01575</name>
</gene>
<dbReference type="GO" id="GO:0016874">
    <property type="term" value="F:ligase activity"/>
    <property type="evidence" value="ECO:0007669"/>
    <property type="project" value="UniProtKB-KW"/>
</dbReference>
<comment type="caution">
    <text evidence="5">The sequence shown here is derived from an EMBL/GenBank/DDBJ whole genome shotgun (WGS) entry which is preliminary data.</text>
</comment>
<keyword evidence="2" id="KW-0547">Nucleotide-binding</keyword>
<name>A0A2G9ZF64_9BACT</name>
<dbReference type="Gene3D" id="3.40.50.261">
    <property type="entry name" value="Succinyl-CoA synthetase domains"/>
    <property type="match status" value="2"/>
</dbReference>
<dbReference type="SMART" id="SM00881">
    <property type="entry name" value="CoA_binding"/>
    <property type="match status" value="1"/>
</dbReference>
<dbReference type="PANTHER" id="PTHR43334">
    <property type="entry name" value="ACETATE--COA LIGASE [ADP-FORMING]"/>
    <property type="match status" value="1"/>
</dbReference>
<dbReference type="Pfam" id="PF13607">
    <property type="entry name" value="Succ_CoA_lig"/>
    <property type="match status" value="1"/>
</dbReference>
<dbReference type="Pfam" id="PF13380">
    <property type="entry name" value="CoA_binding_2"/>
    <property type="match status" value="1"/>
</dbReference>
<proteinExistence type="predicted"/>
<dbReference type="Proteomes" id="UP000230447">
    <property type="component" value="Unassembled WGS sequence"/>
</dbReference>
<dbReference type="SUPFAM" id="SSF52210">
    <property type="entry name" value="Succinyl-CoA synthetase domains"/>
    <property type="match status" value="2"/>
</dbReference>
<evidence type="ECO:0000256" key="1">
    <source>
        <dbReference type="ARBA" id="ARBA00022598"/>
    </source>
</evidence>